<keyword evidence="3" id="KW-1185">Reference proteome</keyword>
<evidence type="ECO:0000256" key="1">
    <source>
        <dbReference type="SAM" id="MobiDB-lite"/>
    </source>
</evidence>
<dbReference type="OrthoDB" id="5340906at2759"/>
<accession>A0A433DBJ3</accession>
<dbReference type="AlphaFoldDB" id="A0A433DBJ3"/>
<organism evidence="2 3">
    <name type="scientific">Jimgerdemannia flammicorona</name>
    <dbReference type="NCBI Taxonomy" id="994334"/>
    <lineage>
        <taxon>Eukaryota</taxon>
        <taxon>Fungi</taxon>
        <taxon>Fungi incertae sedis</taxon>
        <taxon>Mucoromycota</taxon>
        <taxon>Mucoromycotina</taxon>
        <taxon>Endogonomycetes</taxon>
        <taxon>Endogonales</taxon>
        <taxon>Endogonaceae</taxon>
        <taxon>Jimgerdemannia</taxon>
    </lineage>
</organism>
<evidence type="ECO:0000313" key="3">
    <source>
        <dbReference type="Proteomes" id="UP000268093"/>
    </source>
</evidence>
<dbReference type="Proteomes" id="UP000268093">
    <property type="component" value="Unassembled WGS sequence"/>
</dbReference>
<name>A0A433DBJ3_9FUNG</name>
<feature type="region of interest" description="Disordered" evidence="1">
    <location>
        <begin position="164"/>
        <end position="185"/>
    </location>
</feature>
<feature type="compositionally biased region" description="Acidic residues" evidence="1">
    <location>
        <begin position="170"/>
        <end position="184"/>
    </location>
</feature>
<gene>
    <name evidence="2" type="ORF">BC936DRAFT_144844</name>
</gene>
<proteinExistence type="predicted"/>
<comment type="caution">
    <text evidence="2">The sequence shown here is derived from an EMBL/GenBank/DDBJ whole genome shotgun (WGS) entry which is preliminary data.</text>
</comment>
<protein>
    <submittedName>
        <fullName evidence="2">Uncharacterized protein</fullName>
    </submittedName>
</protein>
<reference evidence="2 3" key="1">
    <citation type="journal article" date="2018" name="New Phytol.">
        <title>Phylogenomics of Endogonaceae and evolution of mycorrhizas within Mucoromycota.</title>
        <authorList>
            <person name="Chang Y."/>
            <person name="Desiro A."/>
            <person name="Na H."/>
            <person name="Sandor L."/>
            <person name="Lipzen A."/>
            <person name="Clum A."/>
            <person name="Barry K."/>
            <person name="Grigoriev I.V."/>
            <person name="Martin F.M."/>
            <person name="Stajich J.E."/>
            <person name="Smith M.E."/>
            <person name="Bonito G."/>
            <person name="Spatafora J.W."/>
        </authorList>
    </citation>
    <scope>NUCLEOTIDE SEQUENCE [LARGE SCALE GENOMIC DNA]</scope>
    <source>
        <strain evidence="2 3">GMNB39</strain>
    </source>
</reference>
<sequence length="534" mass="62132">MASNDIRTFLRQFSAVKFYKYKGWSNSRLRQDAEDDLRQYLQKLSASDDPLVKQKSTRLLGRFERMTNSKHAERYWNQMMINEERELTKNSLFILEQRRSQHKNVIESNIHSERIAMSQKTTNEFISEIRSPRTMLPGDESPTTVYQDEIPDIFADDEKKEREVFTENESVAEGESEEESEDEGIYAAGSSTWKEVEEVFRRMNDSQKWKLSTGKVVEDALFEYARRCKSEHLSQSFIVDPDDTSYIAHGVFTEGELTEIEETDTKSLPDIPIDLMKYMNSFRKSSIEELRSQLSMVQDWEGANFRREYHFDHDWIKNSVHNFVRGEASSFTSSYRKNRTRSVSGLMQVAHKVMGRRGDLIIRKHHNEYGNGEAGKEWEGENGTKILKERGLKAPKMQKDMFVNLCNAVKWDVEKVRRLQVIGWIFSELNVLLLRLDSPRGYVCRVVRSPIYTIPQTVGLFGQQVVPFLALIWKAKAIVKEVVDIVESAENHDNEDSQLQELQAVGVKKRKSQLFCIEDCVQTPSKKNKIICRK</sequence>
<dbReference type="EMBL" id="RBNI01003602">
    <property type="protein sequence ID" value="RUP48194.1"/>
    <property type="molecule type" value="Genomic_DNA"/>
</dbReference>
<evidence type="ECO:0000313" key="2">
    <source>
        <dbReference type="EMBL" id="RUP48194.1"/>
    </source>
</evidence>